<evidence type="ECO:0000313" key="3">
    <source>
        <dbReference type="Proteomes" id="UP000054477"/>
    </source>
</evidence>
<feature type="region of interest" description="Disordered" evidence="1">
    <location>
        <begin position="1"/>
        <end position="90"/>
    </location>
</feature>
<name>A0A0C9X7G8_9AGAR</name>
<dbReference type="HOGENOM" id="CLU_045441_0_1_1"/>
<dbReference type="STRING" id="1095629.A0A0C9X7G8"/>
<dbReference type="Proteomes" id="UP000054477">
    <property type="component" value="Unassembled WGS sequence"/>
</dbReference>
<feature type="compositionally biased region" description="Basic and acidic residues" evidence="1">
    <location>
        <begin position="183"/>
        <end position="192"/>
    </location>
</feature>
<reference evidence="3" key="2">
    <citation type="submission" date="2015-01" db="EMBL/GenBank/DDBJ databases">
        <title>Evolutionary Origins and Diversification of the Mycorrhizal Mutualists.</title>
        <authorList>
            <consortium name="DOE Joint Genome Institute"/>
            <consortium name="Mycorrhizal Genomics Consortium"/>
            <person name="Kohler A."/>
            <person name="Kuo A."/>
            <person name="Nagy L.G."/>
            <person name="Floudas D."/>
            <person name="Copeland A."/>
            <person name="Barry K.W."/>
            <person name="Cichocki N."/>
            <person name="Veneault-Fourrey C."/>
            <person name="LaButti K."/>
            <person name="Lindquist E.A."/>
            <person name="Lipzen A."/>
            <person name="Lundell T."/>
            <person name="Morin E."/>
            <person name="Murat C."/>
            <person name="Riley R."/>
            <person name="Ohm R."/>
            <person name="Sun H."/>
            <person name="Tunlid A."/>
            <person name="Henrissat B."/>
            <person name="Grigoriev I.V."/>
            <person name="Hibbett D.S."/>
            <person name="Martin F."/>
        </authorList>
    </citation>
    <scope>NUCLEOTIDE SEQUENCE [LARGE SCALE GENOMIC DNA]</scope>
    <source>
        <strain evidence="3">LaAM-08-1</strain>
    </source>
</reference>
<evidence type="ECO:0000313" key="2">
    <source>
        <dbReference type="EMBL" id="KIJ93516.1"/>
    </source>
</evidence>
<feature type="compositionally biased region" description="Polar residues" evidence="1">
    <location>
        <begin position="1"/>
        <end position="12"/>
    </location>
</feature>
<keyword evidence="3" id="KW-1185">Reference proteome</keyword>
<feature type="compositionally biased region" description="Basic residues" evidence="1">
    <location>
        <begin position="206"/>
        <end position="215"/>
    </location>
</feature>
<dbReference type="OrthoDB" id="3063862at2759"/>
<accession>A0A0C9X7G8</accession>
<proteinExistence type="predicted"/>
<evidence type="ECO:0000256" key="1">
    <source>
        <dbReference type="SAM" id="MobiDB-lite"/>
    </source>
</evidence>
<feature type="region of interest" description="Disordered" evidence="1">
    <location>
        <begin position="183"/>
        <end position="225"/>
    </location>
</feature>
<reference evidence="2 3" key="1">
    <citation type="submission" date="2014-04" db="EMBL/GenBank/DDBJ databases">
        <authorList>
            <consortium name="DOE Joint Genome Institute"/>
            <person name="Kuo A."/>
            <person name="Kohler A."/>
            <person name="Nagy L.G."/>
            <person name="Floudas D."/>
            <person name="Copeland A."/>
            <person name="Barry K.W."/>
            <person name="Cichocki N."/>
            <person name="Veneault-Fourrey C."/>
            <person name="LaButti K."/>
            <person name="Lindquist E.A."/>
            <person name="Lipzen A."/>
            <person name="Lundell T."/>
            <person name="Morin E."/>
            <person name="Murat C."/>
            <person name="Sun H."/>
            <person name="Tunlid A."/>
            <person name="Henrissat B."/>
            <person name="Grigoriev I.V."/>
            <person name="Hibbett D.S."/>
            <person name="Martin F."/>
            <person name="Nordberg H.P."/>
            <person name="Cantor M.N."/>
            <person name="Hua S.X."/>
        </authorList>
    </citation>
    <scope>NUCLEOTIDE SEQUENCE [LARGE SCALE GENOMIC DNA]</scope>
    <source>
        <strain evidence="2 3">LaAM-08-1</strain>
    </source>
</reference>
<sequence length="405" mass="45069">MVQRITSKATVESSDENEGTGPVDDEDSNSSPMSISSDSENNNSALVQAFDKILTGQTKSKGKGKGKKTQGTEQDAKNKPPTTGDGMDSESAKKFTFNIAMFPAKEHSKDIKKRIGKNTYMDLNNNEPFDTWRAQLLVRIEKTLNPPKLDINNYEIHFTVARVSPSPLMVSSDEEYKNMLEQKRNKENQHEDSEGDEESEEEEGRKKKKVKKTKPPKATDIKSANVPHNNNIKALRTKWTCHKKPGCSSEHCYINPEDSSHLPLSHSHFDTWGSAMLKGDEFASLMAPPNHPLFRNLPTNQLGQLSPLLEPPAILPCVPVPAYSSTTGTLIPGDRVPGPDMSLAEFCLAHRLTDGVHNKLEENGYSGSHTFQHAQWEELREAGLKVGEVAQLKHAIMMWSILQEV</sequence>
<feature type="compositionally biased region" description="Acidic residues" evidence="1">
    <location>
        <begin position="13"/>
        <end position="28"/>
    </location>
</feature>
<protein>
    <submittedName>
        <fullName evidence="2">Unplaced genomic scaffold K443scaffold_305, whole genome shotgun sequence</fullName>
    </submittedName>
</protein>
<organism evidence="2 3">
    <name type="scientific">Laccaria amethystina LaAM-08-1</name>
    <dbReference type="NCBI Taxonomy" id="1095629"/>
    <lineage>
        <taxon>Eukaryota</taxon>
        <taxon>Fungi</taxon>
        <taxon>Dikarya</taxon>
        <taxon>Basidiomycota</taxon>
        <taxon>Agaricomycotina</taxon>
        <taxon>Agaricomycetes</taxon>
        <taxon>Agaricomycetidae</taxon>
        <taxon>Agaricales</taxon>
        <taxon>Agaricineae</taxon>
        <taxon>Hydnangiaceae</taxon>
        <taxon>Laccaria</taxon>
    </lineage>
</organism>
<dbReference type="AlphaFoldDB" id="A0A0C9X7G8"/>
<feature type="compositionally biased region" description="Acidic residues" evidence="1">
    <location>
        <begin position="193"/>
        <end position="202"/>
    </location>
</feature>
<dbReference type="EMBL" id="KN838840">
    <property type="protein sequence ID" value="KIJ93516.1"/>
    <property type="molecule type" value="Genomic_DNA"/>
</dbReference>
<feature type="compositionally biased region" description="Low complexity" evidence="1">
    <location>
        <begin position="29"/>
        <end position="42"/>
    </location>
</feature>
<gene>
    <name evidence="2" type="ORF">K443DRAFT_125576</name>
</gene>